<organism evidence="2 3">
    <name type="scientific">Gekko japonicus</name>
    <name type="common">Schlegel's Japanese gecko</name>
    <dbReference type="NCBI Taxonomy" id="146911"/>
    <lineage>
        <taxon>Eukaryota</taxon>
        <taxon>Metazoa</taxon>
        <taxon>Chordata</taxon>
        <taxon>Craniata</taxon>
        <taxon>Vertebrata</taxon>
        <taxon>Euteleostomi</taxon>
        <taxon>Lepidosauria</taxon>
        <taxon>Squamata</taxon>
        <taxon>Bifurcata</taxon>
        <taxon>Gekkota</taxon>
        <taxon>Gekkonidae</taxon>
        <taxon>Gekkoninae</taxon>
        <taxon>Gekko</taxon>
    </lineage>
</organism>
<keyword evidence="1" id="KW-1133">Transmembrane helix</keyword>
<evidence type="ECO:0000256" key="1">
    <source>
        <dbReference type="SAM" id="Phobius"/>
    </source>
</evidence>
<protein>
    <submittedName>
        <fullName evidence="3">Solute carrier family 2, facilitated glucose transporter member 6-like</fullName>
    </submittedName>
</protein>
<name>A0ABM1JL87_GEKJA</name>
<feature type="transmembrane region" description="Helical" evidence="1">
    <location>
        <begin position="42"/>
        <end position="67"/>
    </location>
</feature>
<reference evidence="3" key="1">
    <citation type="submission" date="2025-08" db="UniProtKB">
        <authorList>
            <consortium name="RefSeq"/>
        </authorList>
    </citation>
    <scope>IDENTIFICATION</scope>
</reference>
<dbReference type="GeneID" id="107106565"/>
<evidence type="ECO:0000313" key="2">
    <source>
        <dbReference type="Proteomes" id="UP000694871"/>
    </source>
</evidence>
<dbReference type="Proteomes" id="UP000694871">
    <property type="component" value="Unplaced"/>
</dbReference>
<keyword evidence="2" id="KW-1185">Reference proteome</keyword>
<gene>
    <name evidence="3" type="primary">LOC107106565</name>
</gene>
<dbReference type="RefSeq" id="XP_015262224.1">
    <property type="nucleotide sequence ID" value="XM_015406738.1"/>
</dbReference>
<keyword evidence="1" id="KW-0472">Membrane</keyword>
<evidence type="ECO:0000313" key="3">
    <source>
        <dbReference type="RefSeq" id="XP_015262224.1"/>
    </source>
</evidence>
<proteinExistence type="predicted"/>
<keyword evidence="1" id="KW-0812">Transmembrane</keyword>
<accession>A0ABM1JL87</accession>
<sequence>MEPNVHEPLLRREPGEDYQALGQLDARQLEKDYYRTLPNRRLFLAALAAVLGNFSFGFALVYTSPVIPALEKSRRRGLQLTGDVESWFG</sequence>
<feature type="non-terminal residue" evidence="3">
    <location>
        <position position="89"/>
    </location>
</feature>